<dbReference type="InterPro" id="IPR003439">
    <property type="entry name" value="ABC_transporter-like_ATP-bd"/>
</dbReference>
<dbReference type="InterPro" id="IPR027417">
    <property type="entry name" value="P-loop_NTPase"/>
</dbReference>
<name>A0A1V5SLH2_9BACT</name>
<dbReference type="Pfam" id="PF00005">
    <property type="entry name" value="ABC_tran"/>
    <property type="match status" value="1"/>
</dbReference>
<keyword evidence="2 4" id="KW-0067">ATP-binding</keyword>
<dbReference type="PANTHER" id="PTHR24220:SF470">
    <property type="entry name" value="CELL DIVISION ATP-BINDING PROTEIN FTSE"/>
    <property type="match status" value="1"/>
</dbReference>
<proteinExistence type="predicted"/>
<dbReference type="GO" id="GO:0051301">
    <property type="term" value="P:cell division"/>
    <property type="evidence" value="ECO:0007669"/>
    <property type="project" value="UniProtKB-KW"/>
</dbReference>
<sequence length="232" mass="26752">MSFIGFDKVYKIYPSGVKALQNVSFSIEEGEFVFLVGPTGAGKTTLMKLINREELPTSGNIWFDDIRINHLDDGYLPFLRRNLGIIFQDLKLIPSRTVYENLIFPLQIMGIKKNVIYKLSTRILAMLEMENRKHHLVEWLSGGERQKLCLGRALIHQPQLVLADEPTGNLDQYSAYEMVETLYFYCREEKASVIVSTHNDRLLKSFSGRILQLDQGHLVADRYYRARVETGF</sequence>
<dbReference type="GO" id="GO:0005524">
    <property type="term" value="F:ATP binding"/>
    <property type="evidence" value="ECO:0007669"/>
    <property type="project" value="UniProtKB-KW"/>
</dbReference>
<reference evidence="4" key="1">
    <citation type="submission" date="2017-02" db="EMBL/GenBank/DDBJ databases">
        <title>Delving into the versatile metabolic prowess of the omnipresent phylum Bacteroidetes.</title>
        <authorList>
            <person name="Nobu M.K."/>
            <person name="Mei R."/>
            <person name="Narihiro T."/>
            <person name="Kuroda K."/>
            <person name="Liu W.-T."/>
        </authorList>
    </citation>
    <scope>NUCLEOTIDE SEQUENCE</scope>
    <source>
        <strain evidence="4">ADurb.Bin276</strain>
    </source>
</reference>
<gene>
    <name evidence="4" type="primary">ftsE</name>
    <name evidence="4" type="ORF">BWY41_01669</name>
</gene>
<dbReference type="Proteomes" id="UP000485569">
    <property type="component" value="Unassembled WGS sequence"/>
</dbReference>
<feature type="domain" description="ABC transporter" evidence="3">
    <location>
        <begin position="4"/>
        <end position="232"/>
    </location>
</feature>
<dbReference type="SMART" id="SM00382">
    <property type="entry name" value="AAA"/>
    <property type="match status" value="1"/>
</dbReference>
<evidence type="ECO:0000256" key="2">
    <source>
        <dbReference type="ARBA" id="ARBA00022840"/>
    </source>
</evidence>
<keyword evidence="1" id="KW-0547">Nucleotide-binding</keyword>
<evidence type="ECO:0000259" key="3">
    <source>
        <dbReference type="PROSITE" id="PS50893"/>
    </source>
</evidence>
<dbReference type="PROSITE" id="PS50893">
    <property type="entry name" value="ABC_TRANSPORTER_2"/>
    <property type="match status" value="1"/>
</dbReference>
<dbReference type="GO" id="GO:0005886">
    <property type="term" value="C:plasma membrane"/>
    <property type="evidence" value="ECO:0007669"/>
    <property type="project" value="TreeGrafter"/>
</dbReference>
<dbReference type="Gene3D" id="3.40.50.300">
    <property type="entry name" value="P-loop containing nucleotide triphosphate hydrolases"/>
    <property type="match status" value="1"/>
</dbReference>
<organism evidence="4">
    <name type="scientific">Candidatus Atribacter allofermentans</name>
    <dbReference type="NCBI Taxonomy" id="1852833"/>
    <lineage>
        <taxon>Bacteria</taxon>
        <taxon>Pseudomonadati</taxon>
        <taxon>Atribacterota</taxon>
        <taxon>Atribacteria</taxon>
        <taxon>Atribacterales</taxon>
        <taxon>Atribacteraceae</taxon>
        <taxon>Atribacter</taxon>
    </lineage>
</organism>
<dbReference type="PROSITE" id="PS00211">
    <property type="entry name" value="ABC_TRANSPORTER_1"/>
    <property type="match status" value="1"/>
</dbReference>
<keyword evidence="4" id="KW-0132">Cell division</keyword>
<dbReference type="PANTHER" id="PTHR24220">
    <property type="entry name" value="IMPORT ATP-BINDING PROTEIN"/>
    <property type="match status" value="1"/>
</dbReference>
<dbReference type="EMBL" id="MWBQ01000161">
    <property type="protein sequence ID" value="OQA55380.1"/>
    <property type="molecule type" value="Genomic_DNA"/>
</dbReference>
<comment type="caution">
    <text evidence="4">The sequence shown here is derived from an EMBL/GenBank/DDBJ whole genome shotgun (WGS) entry which is preliminary data.</text>
</comment>
<evidence type="ECO:0000313" key="4">
    <source>
        <dbReference type="EMBL" id="OQA55380.1"/>
    </source>
</evidence>
<dbReference type="InterPro" id="IPR003593">
    <property type="entry name" value="AAA+_ATPase"/>
</dbReference>
<keyword evidence="4" id="KW-0131">Cell cycle</keyword>
<dbReference type="AlphaFoldDB" id="A0A1V5SLH2"/>
<dbReference type="InterPro" id="IPR017871">
    <property type="entry name" value="ABC_transporter-like_CS"/>
</dbReference>
<dbReference type="GO" id="GO:0016887">
    <property type="term" value="F:ATP hydrolysis activity"/>
    <property type="evidence" value="ECO:0007669"/>
    <property type="project" value="InterPro"/>
</dbReference>
<dbReference type="GO" id="GO:0022857">
    <property type="term" value="F:transmembrane transporter activity"/>
    <property type="evidence" value="ECO:0007669"/>
    <property type="project" value="TreeGrafter"/>
</dbReference>
<protein>
    <submittedName>
        <fullName evidence="4">Cell division ATP-binding protein FtsE</fullName>
    </submittedName>
</protein>
<dbReference type="InterPro" id="IPR015854">
    <property type="entry name" value="ABC_transpr_LolD-like"/>
</dbReference>
<dbReference type="SUPFAM" id="SSF52540">
    <property type="entry name" value="P-loop containing nucleoside triphosphate hydrolases"/>
    <property type="match status" value="1"/>
</dbReference>
<evidence type="ECO:0000256" key="1">
    <source>
        <dbReference type="ARBA" id="ARBA00022741"/>
    </source>
</evidence>
<accession>A0A1V5SLH2</accession>